<feature type="region of interest" description="Disordered" evidence="1">
    <location>
        <begin position="1"/>
        <end position="81"/>
    </location>
</feature>
<dbReference type="GO" id="GO:0005762">
    <property type="term" value="C:mitochondrial large ribosomal subunit"/>
    <property type="evidence" value="ECO:0007669"/>
    <property type="project" value="InterPro"/>
</dbReference>
<dbReference type="InterPro" id="IPR040030">
    <property type="entry name" value="Ribosomal_mL57"/>
</dbReference>
<feature type="compositionally biased region" description="Basic and acidic residues" evidence="1">
    <location>
        <begin position="17"/>
        <end position="35"/>
    </location>
</feature>
<feature type="compositionally biased region" description="Basic and acidic residues" evidence="1">
    <location>
        <begin position="420"/>
        <end position="439"/>
    </location>
</feature>
<dbReference type="GO" id="GO:0032543">
    <property type="term" value="P:mitochondrial translation"/>
    <property type="evidence" value="ECO:0007669"/>
    <property type="project" value="InterPro"/>
</dbReference>
<feature type="domain" description="RNase III" evidence="2">
    <location>
        <begin position="620"/>
        <end position="767"/>
    </location>
</feature>
<dbReference type="EMBL" id="CABFJX010000374">
    <property type="protein sequence ID" value="VTT74520.1"/>
    <property type="molecule type" value="Genomic_DNA"/>
</dbReference>
<dbReference type="GO" id="GO:0004525">
    <property type="term" value="F:ribonuclease III activity"/>
    <property type="evidence" value="ECO:0007669"/>
    <property type="project" value="InterPro"/>
</dbReference>
<feature type="compositionally biased region" description="Acidic residues" evidence="1">
    <location>
        <begin position="405"/>
        <end position="419"/>
    </location>
</feature>
<gene>
    <name evidence="3" type="ORF">C2S_1733</name>
</gene>
<name>A0A9Q9UD88_FUSFU</name>
<dbReference type="InterPro" id="IPR036389">
    <property type="entry name" value="RNase_III_sf"/>
</dbReference>
<dbReference type="GO" id="GO:0006396">
    <property type="term" value="P:RNA processing"/>
    <property type="evidence" value="ECO:0007669"/>
    <property type="project" value="InterPro"/>
</dbReference>
<reference evidence="3" key="1">
    <citation type="submission" date="2019-05" db="EMBL/GenBank/DDBJ databases">
        <authorList>
            <person name="Piombo E."/>
        </authorList>
    </citation>
    <scope>NUCLEOTIDE SEQUENCE</scope>
    <source>
        <strain evidence="3">C2S</strain>
    </source>
</reference>
<accession>A0A9Q9UD88</accession>
<evidence type="ECO:0000313" key="3">
    <source>
        <dbReference type="EMBL" id="VTT74520.1"/>
    </source>
</evidence>
<sequence>MAGLRRSKRLESGNQPDQDKVTKIARVSKDQEKAVTGKNKKTGESAMEGPSGPCVDTASLENAPPKDASPNRASEQQPDEEFLPAVSKELQARVRLPMDKFKSLFKDKEEGFADFRRAIQTSIGLDDQQVYLYRKWKELGNQIQAVSGAAGFSDRSWDDLDEAAQQRFIGYSPHAQQLFEDSFSREHIFSRWIWEIVDENFFAGKSRDIEWNSPYWEAQATMERILREKNFDYDEKTRSIKYPNWRYTTIDLYYTLEGVSSFDLRIEPGCVVKILKKALGQYLPDNPGPWLKQMLSQLAETVAKFELWFDCGRETLRLVFDHPEDKEPSGFPFSPRAKGFNARKMMERVDGFDAMYEGQLVDLVVSPILMGYGTPHGYDYDVRSVLFPMQVCVGYLGGCEQDEVVETEEDGEGDGEEEEKIIKDKEGGTNYEDEKKSEDEEREYSGGNTQPEPVFLWVPDREKSEAPDLPSRRKLGVDEWGDGFSPRDLEKMFPQASHLAHLDGEHQIQFESGLFPFIAMALQPCRSGLWRSSNAARTLMPCVRTYATDSTPESFKTKTPSSSGVVPRWSQTPAAMKAPLQLDWAKNPQNKVWTVNNDPKKLDEVYERLLGPGGSKLLPEELKWLAVTHKSFDQGRRGFNDRLALLGRMALVMETTKTIVAQGPLGTPNFDDGFDRQPFVHPNLQSVDNLSIKGPKDVVGKERLSGLAAEVGLIDVVRWKPKQVQKLRASGADVVLNGAIMAIIGAITLQHGAVVASQVIRERILSRLQD</sequence>
<evidence type="ECO:0000256" key="1">
    <source>
        <dbReference type="SAM" id="MobiDB-lite"/>
    </source>
</evidence>
<feature type="region of interest" description="Disordered" evidence="1">
    <location>
        <begin position="405"/>
        <end position="454"/>
    </location>
</feature>
<evidence type="ECO:0000259" key="2">
    <source>
        <dbReference type="Pfam" id="PF14622"/>
    </source>
</evidence>
<evidence type="ECO:0000313" key="4">
    <source>
        <dbReference type="Proteomes" id="UP000760494"/>
    </source>
</evidence>
<dbReference type="SUPFAM" id="SSF69065">
    <property type="entry name" value="RNase III domain-like"/>
    <property type="match status" value="1"/>
</dbReference>
<organism evidence="3 4">
    <name type="scientific">Fusarium fujikuroi</name>
    <name type="common">Bakanae and foot rot disease fungus</name>
    <name type="synonym">Gibberella fujikuroi</name>
    <dbReference type="NCBI Taxonomy" id="5127"/>
    <lineage>
        <taxon>Eukaryota</taxon>
        <taxon>Fungi</taxon>
        <taxon>Dikarya</taxon>
        <taxon>Ascomycota</taxon>
        <taxon>Pezizomycotina</taxon>
        <taxon>Sordariomycetes</taxon>
        <taxon>Hypocreomycetidae</taxon>
        <taxon>Hypocreales</taxon>
        <taxon>Nectriaceae</taxon>
        <taxon>Fusarium</taxon>
        <taxon>Fusarium fujikuroi species complex</taxon>
    </lineage>
</organism>
<protein>
    <recommendedName>
        <fullName evidence="2">RNase III domain-containing protein</fullName>
    </recommendedName>
</protein>
<proteinExistence type="predicted"/>
<dbReference type="Proteomes" id="UP000760494">
    <property type="component" value="Unassembled WGS sequence"/>
</dbReference>
<dbReference type="GO" id="GO:0003735">
    <property type="term" value="F:structural constituent of ribosome"/>
    <property type="evidence" value="ECO:0007669"/>
    <property type="project" value="InterPro"/>
</dbReference>
<dbReference type="AlphaFoldDB" id="A0A9Q9UD88"/>
<dbReference type="Gene3D" id="1.10.1520.10">
    <property type="entry name" value="Ribonuclease III domain"/>
    <property type="match status" value="1"/>
</dbReference>
<dbReference type="PANTHER" id="PTHR28160:SF1">
    <property type="entry name" value="LARGE RIBOSOMAL SUBUNIT PROTEIN ML57"/>
    <property type="match status" value="1"/>
</dbReference>
<dbReference type="PANTHER" id="PTHR28160">
    <property type="entry name" value="54S RIBOSOMAL PROTEIN L15, MITOCHONDRIAL"/>
    <property type="match status" value="1"/>
</dbReference>
<comment type="caution">
    <text evidence="3">The sequence shown here is derived from an EMBL/GenBank/DDBJ whole genome shotgun (WGS) entry which is preliminary data.</text>
</comment>
<dbReference type="Pfam" id="PF14622">
    <property type="entry name" value="Ribonucleas_3_3"/>
    <property type="match status" value="1"/>
</dbReference>
<dbReference type="InterPro" id="IPR000999">
    <property type="entry name" value="RNase_III_dom"/>
</dbReference>
<dbReference type="FunFam" id="1.10.1520.10:FF:000018">
    <property type="entry name" value="RNase III domain protein"/>
    <property type="match status" value="1"/>
</dbReference>